<dbReference type="Pfam" id="PF00664">
    <property type="entry name" value="ABC_membrane"/>
    <property type="match status" value="1"/>
</dbReference>
<feature type="domain" description="ABC transmembrane type-1" evidence="10">
    <location>
        <begin position="1"/>
        <end position="106"/>
    </location>
</feature>
<comment type="similarity">
    <text evidence="2">Belongs to the ABC transporter superfamily. ABCC family. Conjugate transporter (TC 3.A.1.208) subfamily.</text>
</comment>
<dbReference type="PANTHER" id="PTHR24223:SF456">
    <property type="entry name" value="MULTIDRUG RESISTANCE-ASSOCIATED PROTEIN LETHAL(2)03659"/>
    <property type="match status" value="1"/>
</dbReference>
<organism evidence="11 12">
    <name type="scientific">Pocillopora meandrina</name>
    <dbReference type="NCBI Taxonomy" id="46732"/>
    <lineage>
        <taxon>Eukaryota</taxon>
        <taxon>Metazoa</taxon>
        <taxon>Cnidaria</taxon>
        <taxon>Anthozoa</taxon>
        <taxon>Hexacorallia</taxon>
        <taxon>Scleractinia</taxon>
        <taxon>Astrocoeniina</taxon>
        <taxon>Pocilloporidae</taxon>
        <taxon>Pocillopora</taxon>
    </lineage>
</organism>
<evidence type="ECO:0000313" key="11">
    <source>
        <dbReference type="EMBL" id="CAH3039485.1"/>
    </source>
</evidence>
<evidence type="ECO:0000256" key="1">
    <source>
        <dbReference type="ARBA" id="ARBA00004141"/>
    </source>
</evidence>
<dbReference type="InterPro" id="IPR011527">
    <property type="entry name" value="ABC1_TM_dom"/>
</dbReference>
<sequence>MSSVNAALRLRSAAESDMRISLTNQVISGIRAIKAHAWENEFREKLKHTRKREISIIRAKSAILSGLAALEYTSIPILLSVITLLLTGQPLTPVNVFMLLMYINLLKVGICFTIAYGVVDTCELFASLGRIEDFLISEDLFSISEDPFLQDRRTVAERKSRKLQNDSTMSQSHVSDEDPLIDQWINPSKPGTLCVSHLTYKEMARKDEFVLQDVDFVAASGSLTVVTGPVGSGKSTLL</sequence>
<dbReference type="Gene3D" id="1.20.1560.10">
    <property type="entry name" value="ABC transporter type 1, transmembrane domain"/>
    <property type="match status" value="1"/>
</dbReference>
<name>A0AAU9VYP2_9CNID</name>
<proteinExistence type="inferred from homology"/>
<evidence type="ECO:0000259" key="10">
    <source>
        <dbReference type="PROSITE" id="PS50929"/>
    </source>
</evidence>
<dbReference type="SUPFAM" id="SSF90123">
    <property type="entry name" value="ABC transporter transmembrane region"/>
    <property type="match status" value="1"/>
</dbReference>
<evidence type="ECO:0000256" key="9">
    <source>
        <dbReference type="SAM" id="Phobius"/>
    </source>
</evidence>
<evidence type="ECO:0000256" key="3">
    <source>
        <dbReference type="ARBA" id="ARBA00022448"/>
    </source>
</evidence>
<dbReference type="GO" id="GO:0140359">
    <property type="term" value="F:ABC-type transporter activity"/>
    <property type="evidence" value="ECO:0007669"/>
    <property type="project" value="InterPro"/>
</dbReference>
<keyword evidence="12" id="KW-1185">Reference proteome</keyword>
<accession>A0AAU9VYP2</accession>
<keyword evidence="4 9" id="KW-0812">Transmembrane</keyword>
<evidence type="ECO:0000256" key="4">
    <source>
        <dbReference type="ARBA" id="ARBA00022692"/>
    </source>
</evidence>
<feature type="non-terminal residue" evidence="11">
    <location>
        <position position="238"/>
    </location>
</feature>
<evidence type="ECO:0000313" key="12">
    <source>
        <dbReference type="Proteomes" id="UP001159428"/>
    </source>
</evidence>
<dbReference type="SUPFAM" id="SSF52540">
    <property type="entry name" value="P-loop containing nucleoside triphosphate hydrolases"/>
    <property type="match status" value="1"/>
</dbReference>
<evidence type="ECO:0000256" key="5">
    <source>
        <dbReference type="ARBA" id="ARBA00022741"/>
    </source>
</evidence>
<dbReference type="GO" id="GO:0005524">
    <property type="term" value="F:ATP binding"/>
    <property type="evidence" value="ECO:0007669"/>
    <property type="project" value="UniProtKB-KW"/>
</dbReference>
<reference evidence="11 12" key="1">
    <citation type="submission" date="2022-05" db="EMBL/GenBank/DDBJ databases">
        <authorList>
            <consortium name="Genoscope - CEA"/>
            <person name="William W."/>
        </authorList>
    </citation>
    <scope>NUCLEOTIDE SEQUENCE [LARGE SCALE GENOMIC DNA]</scope>
</reference>
<evidence type="ECO:0000256" key="2">
    <source>
        <dbReference type="ARBA" id="ARBA00009726"/>
    </source>
</evidence>
<keyword evidence="3" id="KW-0813">Transport</keyword>
<comment type="subcellular location">
    <subcellularLocation>
        <location evidence="1">Membrane</location>
        <topology evidence="1">Multi-pass membrane protein</topology>
    </subcellularLocation>
</comment>
<dbReference type="Proteomes" id="UP001159428">
    <property type="component" value="Unassembled WGS sequence"/>
</dbReference>
<keyword evidence="8 9" id="KW-0472">Membrane</keyword>
<dbReference type="PANTHER" id="PTHR24223">
    <property type="entry name" value="ATP-BINDING CASSETTE SUB-FAMILY C"/>
    <property type="match status" value="1"/>
</dbReference>
<dbReference type="AlphaFoldDB" id="A0AAU9VYP2"/>
<protein>
    <recommendedName>
        <fullName evidence="10">ABC transmembrane type-1 domain-containing protein</fullName>
    </recommendedName>
</protein>
<dbReference type="InterPro" id="IPR050173">
    <property type="entry name" value="ABC_transporter_C-like"/>
</dbReference>
<dbReference type="InterPro" id="IPR027417">
    <property type="entry name" value="P-loop_NTPase"/>
</dbReference>
<keyword evidence="7 9" id="KW-1133">Transmembrane helix</keyword>
<feature type="transmembrane region" description="Helical" evidence="9">
    <location>
        <begin position="62"/>
        <end position="87"/>
    </location>
</feature>
<comment type="caution">
    <text evidence="11">The sequence shown here is derived from an EMBL/GenBank/DDBJ whole genome shotgun (WGS) entry which is preliminary data.</text>
</comment>
<dbReference type="InterPro" id="IPR036640">
    <property type="entry name" value="ABC1_TM_sf"/>
</dbReference>
<keyword evidence="6" id="KW-0067">ATP-binding</keyword>
<evidence type="ECO:0000256" key="7">
    <source>
        <dbReference type="ARBA" id="ARBA00022989"/>
    </source>
</evidence>
<dbReference type="Gene3D" id="3.40.50.300">
    <property type="entry name" value="P-loop containing nucleotide triphosphate hydrolases"/>
    <property type="match status" value="1"/>
</dbReference>
<gene>
    <name evidence="11" type="ORF">PMEA_00026160</name>
</gene>
<keyword evidence="5" id="KW-0547">Nucleotide-binding</keyword>
<evidence type="ECO:0000256" key="8">
    <source>
        <dbReference type="ARBA" id="ARBA00023136"/>
    </source>
</evidence>
<feature type="transmembrane region" description="Helical" evidence="9">
    <location>
        <begin position="99"/>
        <end position="119"/>
    </location>
</feature>
<dbReference type="PROSITE" id="PS50929">
    <property type="entry name" value="ABC_TM1F"/>
    <property type="match status" value="1"/>
</dbReference>
<dbReference type="GO" id="GO:0016020">
    <property type="term" value="C:membrane"/>
    <property type="evidence" value="ECO:0007669"/>
    <property type="project" value="UniProtKB-SubCell"/>
</dbReference>
<evidence type="ECO:0000256" key="6">
    <source>
        <dbReference type="ARBA" id="ARBA00022840"/>
    </source>
</evidence>
<dbReference type="EMBL" id="CALNXJ010000005">
    <property type="protein sequence ID" value="CAH3039485.1"/>
    <property type="molecule type" value="Genomic_DNA"/>
</dbReference>